<gene>
    <name evidence="2" type="ORF">LTRI10_LOCUS48191</name>
</gene>
<dbReference type="EMBL" id="OZ034821">
    <property type="protein sequence ID" value="CAL1408614.1"/>
    <property type="molecule type" value="Genomic_DNA"/>
</dbReference>
<dbReference type="Proteomes" id="UP001497516">
    <property type="component" value="Chromosome 8"/>
</dbReference>
<keyword evidence="3" id="KW-1185">Reference proteome</keyword>
<name>A0AAV2GD87_9ROSI</name>
<evidence type="ECO:0000313" key="2">
    <source>
        <dbReference type="EMBL" id="CAL1408614.1"/>
    </source>
</evidence>
<feature type="region of interest" description="Disordered" evidence="1">
    <location>
        <begin position="65"/>
        <end position="97"/>
    </location>
</feature>
<feature type="compositionally biased region" description="Basic and acidic residues" evidence="1">
    <location>
        <begin position="65"/>
        <end position="77"/>
    </location>
</feature>
<evidence type="ECO:0000256" key="1">
    <source>
        <dbReference type="SAM" id="MobiDB-lite"/>
    </source>
</evidence>
<accession>A0AAV2GD87</accession>
<organism evidence="2 3">
    <name type="scientific">Linum trigynum</name>
    <dbReference type="NCBI Taxonomy" id="586398"/>
    <lineage>
        <taxon>Eukaryota</taxon>
        <taxon>Viridiplantae</taxon>
        <taxon>Streptophyta</taxon>
        <taxon>Embryophyta</taxon>
        <taxon>Tracheophyta</taxon>
        <taxon>Spermatophyta</taxon>
        <taxon>Magnoliopsida</taxon>
        <taxon>eudicotyledons</taxon>
        <taxon>Gunneridae</taxon>
        <taxon>Pentapetalae</taxon>
        <taxon>rosids</taxon>
        <taxon>fabids</taxon>
        <taxon>Malpighiales</taxon>
        <taxon>Linaceae</taxon>
        <taxon>Linum</taxon>
    </lineage>
</organism>
<protein>
    <submittedName>
        <fullName evidence="2">Uncharacterized protein</fullName>
    </submittedName>
</protein>
<dbReference type="AlphaFoldDB" id="A0AAV2GD87"/>
<sequence length="123" mass="13776">MRNLCIGVNSSHAMASSFPIKPIDFDELASSAFTILPWSDSHAMVPHEATGAKLYEKRRRWRREACDGAGVKEERETSGGPPEKSVDPSSSIVRKSTERRRKMGLEIRFLLKIFLAAGYGKEH</sequence>
<reference evidence="2 3" key="1">
    <citation type="submission" date="2024-04" db="EMBL/GenBank/DDBJ databases">
        <authorList>
            <person name="Fracassetti M."/>
        </authorList>
    </citation>
    <scope>NUCLEOTIDE SEQUENCE [LARGE SCALE GENOMIC DNA]</scope>
</reference>
<proteinExistence type="predicted"/>
<evidence type="ECO:0000313" key="3">
    <source>
        <dbReference type="Proteomes" id="UP001497516"/>
    </source>
</evidence>